<evidence type="ECO:0000256" key="6">
    <source>
        <dbReference type="SAM" id="SignalP"/>
    </source>
</evidence>
<dbReference type="PROSITE" id="PS51257">
    <property type="entry name" value="PROKAR_LIPOPROTEIN"/>
    <property type="match status" value="1"/>
</dbReference>
<dbReference type="AlphaFoldDB" id="A0A9D9HIN1"/>
<sequence length="592" mass="68043">MKTKIYRILLALPVLAMMTACEGMLNLTPEDRVTPATFFNTESNLELFTNNFYPSVLPGGSIYEDEADGIINPILDEAISGQRIIPETSSGVDGWGWDVLRQINYYLENSHMCEDTEARNHYDGVARFFRAYFYFYKVRRFGDVPWYDHVIGSADKEDLNKPRDSRELVMQNIIADLDWAVDNLRQQKDVYRVTRWTALALKSRVCLFEGTFRKYHGLGDWEKYLEECEKASDLFMTESGYTLYNEGSTPYKDLFTSMDAIPEEIIMARDYSQSLSLTHGVQNYEISSGSGCAGVTRRIVGAYLMSNGERFSDQEGYETMSFLDEVKDRDPRLAQTFRTPGFTIDGVSAPPDLRIAKLGYQPMKYYISKQWDNSSCVDLPLFRTAEVYLNFAEAKAELGSLTQEDLDRSINLIRNRADMPDLNMAEANADPDEWLESEQWGYPNVDKGANKGVILEIRRERTVELFMEGFRYYDMMRWKEGKIFEKPFLGMYIPAPGNYDLDGDGTYDVYIYDDNTAEGPQADVQLKLGERIYLYDPETGQVGSKGYLTIHQDLVRHWNEDRDYLYPIPTKDRILTNGALSQNPGWDDGLPF</sequence>
<evidence type="ECO:0000313" key="9">
    <source>
        <dbReference type="EMBL" id="MBO8452583.1"/>
    </source>
</evidence>
<dbReference type="SUPFAM" id="SSF48452">
    <property type="entry name" value="TPR-like"/>
    <property type="match status" value="1"/>
</dbReference>
<dbReference type="Gene3D" id="1.25.40.390">
    <property type="match status" value="1"/>
</dbReference>
<accession>A0A9D9HIN1</accession>
<dbReference type="Pfam" id="PF14322">
    <property type="entry name" value="SusD-like_3"/>
    <property type="match status" value="1"/>
</dbReference>
<proteinExistence type="inferred from homology"/>
<gene>
    <name evidence="9" type="ORF">IAC06_06840</name>
</gene>
<feature type="domain" description="RagB/SusD" evidence="7">
    <location>
        <begin position="282"/>
        <end position="586"/>
    </location>
</feature>
<evidence type="ECO:0000256" key="1">
    <source>
        <dbReference type="ARBA" id="ARBA00004442"/>
    </source>
</evidence>
<keyword evidence="3 6" id="KW-0732">Signal</keyword>
<dbReference type="EMBL" id="JADIMI010000066">
    <property type="protein sequence ID" value="MBO8452583.1"/>
    <property type="molecule type" value="Genomic_DNA"/>
</dbReference>
<dbReference type="InterPro" id="IPR012944">
    <property type="entry name" value="SusD_RagB_dom"/>
</dbReference>
<evidence type="ECO:0000256" key="5">
    <source>
        <dbReference type="ARBA" id="ARBA00023237"/>
    </source>
</evidence>
<feature type="signal peptide" evidence="6">
    <location>
        <begin position="1"/>
        <end position="22"/>
    </location>
</feature>
<comment type="caution">
    <text evidence="9">The sequence shown here is derived from an EMBL/GenBank/DDBJ whole genome shotgun (WGS) entry which is preliminary data.</text>
</comment>
<name>A0A9D9HIN1_9BACT</name>
<comment type="subcellular location">
    <subcellularLocation>
        <location evidence="1">Cell outer membrane</location>
    </subcellularLocation>
</comment>
<keyword evidence="4" id="KW-0472">Membrane</keyword>
<reference evidence="9" key="2">
    <citation type="journal article" date="2021" name="PeerJ">
        <title>Extensive microbial diversity within the chicken gut microbiome revealed by metagenomics and culture.</title>
        <authorList>
            <person name="Gilroy R."/>
            <person name="Ravi A."/>
            <person name="Getino M."/>
            <person name="Pursley I."/>
            <person name="Horton D.L."/>
            <person name="Alikhan N.F."/>
            <person name="Baker D."/>
            <person name="Gharbi K."/>
            <person name="Hall N."/>
            <person name="Watson M."/>
            <person name="Adriaenssens E.M."/>
            <person name="Foster-Nyarko E."/>
            <person name="Jarju S."/>
            <person name="Secka A."/>
            <person name="Antonio M."/>
            <person name="Oren A."/>
            <person name="Chaudhuri R.R."/>
            <person name="La Ragione R."/>
            <person name="Hildebrand F."/>
            <person name="Pallen M.J."/>
        </authorList>
    </citation>
    <scope>NUCLEOTIDE SEQUENCE</scope>
    <source>
        <strain evidence="9">B1-20833</strain>
    </source>
</reference>
<dbReference type="InterPro" id="IPR033985">
    <property type="entry name" value="SusD-like_N"/>
</dbReference>
<protein>
    <submittedName>
        <fullName evidence="9">RagB/SusD family nutrient uptake outer membrane protein</fullName>
    </submittedName>
</protein>
<dbReference type="GO" id="GO:0009279">
    <property type="term" value="C:cell outer membrane"/>
    <property type="evidence" value="ECO:0007669"/>
    <property type="project" value="UniProtKB-SubCell"/>
</dbReference>
<keyword evidence="5" id="KW-0998">Cell outer membrane</keyword>
<evidence type="ECO:0000313" key="10">
    <source>
        <dbReference type="Proteomes" id="UP000823661"/>
    </source>
</evidence>
<evidence type="ECO:0000259" key="8">
    <source>
        <dbReference type="Pfam" id="PF14322"/>
    </source>
</evidence>
<reference evidence="9" key="1">
    <citation type="submission" date="2020-10" db="EMBL/GenBank/DDBJ databases">
        <authorList>
            <person name="Gilroy R."/>
        </authorList>
    </citation>
    <scope>NUCLEOTIDE SEQUENCE</scope>
    <source>
        <strain evidence="9">B1-20833</strain>
    </source>
</reference>
<dbReference type="Proteomes" id="UP000823661">
    <property type="component" value="Unassembled WGS sequence"/>
</dbReference>
<evidence type="ECO:0000256" key="2">
    <source>
        <dbReference type="ARBA" id="ARBA00006275"/>
    </source>
</evidence>
<dbReference type="Pfam" id="PF07980">
    <property type="entry name" value="SusD_RagB"/>
    <property type="match status" value="1"/>
</dbReference>
<feature type="domain" description="SusD-like N-terminal" evidence="8">
    <location>
        <begin position="102"/>
        <end position="207"/>
    </location>
</feature>
<dbReference type="InterPro" id="IPR011990">
    <property type="entry name" value="TPR-like_helical_dom_sf"/>
</dbReference>
<comment type="similarity">
    <text evidence="2">Belongs to the SusD family.</text>
</comment>
<evidence type="ECO:0000259" key="7">
    <source>
        <dbReference type="Pfam" id="PF07980"/>
    </source>
</evidence>
<feature type="chain" id="PRO_5038974307" evidence="6">
    <location>
        <begin position="23"/>
        <end position="592"/>
    </location>
</feature>
<evidence type="ECO:0000256" key="3">
    <source>
        <dbReference type="ARBA" id="ARBA00022729"/>
    </source>
</evidence>
<organism evidence="9 10">
    <name type="scientific">Candidatus Cryptobacteroides intestinavium</name>
    <dbReference type="NCBI Taxonomy" id="2840766"/>
    <lineage>
        <taxon>Bacteria</taxon>
        <taxon>Pseudomonadati</taxon>
        <taxon>Bacteroidota</taxon>
        <taxon>Bacteroidia</taxon>
        <taxon>Bacteroidales</taxon>
        <taxon>Candidatus Cryptobacteroides</taxon>
    </lineage>
</organism>
<evidence type="ECO:0000256" key="4">
    <source>
        <dbReference type="ARBA" id="ARBA00023136"/>
    </source>
</evidence>